<organism evidence="9 10">
    <name type="scientific">Seminavis robusta</name>
    <dbReference type="NCBI Taxonomy" id="568900"/>
    <lineage>
        <taxon>Eukaryota</taxon>
        <taxon>Sar</taxon>
        <taxon>Stramenopiles</taxon>
        <taxon>Ochrophyta</taxon>
        <taxon>Bacillariophyta</taxon>
        <taxon>Bacillariophyceae</taxon>
        <taxon>Bacillariophycidae</taxon>
        <taxon>Naviculales</taxon>
        <taxon>Naviculaceae</taxon>
        <taxon>Seminavis</taxon>
    </lineage>
</organism>
<dbReference type="PANTHER" id="PTHR42893:SF9">
    <property type="entry name" value="PROTEIN DETOXIFICATION 46, CHLOROPLASTIC"/>
    <property type="match status" value="1"/>
</dbReference>
<proteinExistence type="inferred from homology"/>
<dbReference type="GO" id="GO:0015297">
    <property type="term" value="F:antiporter activity"/>
    <property type="evidence" value="ECO:0007669"/>
    <property type="project" value="InterPro"/>
</dbReference>
<comment type="subcellular location">
    <subcellularLocation>
        <location evidence="1">Membrane</location>
        <topology evidence="1">Multi-pass membrane protein</topology>
    </subcellularLocation>
</comment>
<keyword evidence="3 7" id="KW-0812">Transmembrane</keyword>
<keyword evidence="5 7" id="KW-0472">Membrane</keyword>
<feature type="transmembrane region" description="Helical" evidence="7">
    <location>
        <begin position="336"/>
        <end position="357"/>
    </location>
</feature>
<feature type="transmembrane region" description="Helical" evidence="7">
    <location>
        <begin position="442"/>
        <end position="464"/>
    </location>
</feature>
<keyword evidence="4 7" id="KW-1133">Transmembrane helix</keyword>
<evidence type="ECO:0000256" key="1">
    <source>
        <dbReference type="ARBA" id="ARBA00004141"/>
    </source>
</evidence>
<evidence type="ECO:0000256" key="5">
    <source>
        <dbReference type="ARBA" id="ARBA00023136"/>
    </source>
</evidence>
<evidence type="ECO:0000313" key="9">
    <source>
        <dbReference type="EMBL" id="CAB9524579.1"/>
    </source>
</evidence>
<comment type="caution">
    <text evidence="9">The sequence shown here is derived from an EMBL/GenBank/DDBJ whole genome shotgun (WGS) entry which is preliminary data.</text>
</comment>
<dbReference type="OrthoDB" id="423427at2759"/>
<evidence type="ECO:0000313" key="10">
    <source>
        <dbReference type="Proteomes" id="UP001153069"/>
    </source>
</evidence>
<dbReference type="InterPro" id="IPR044644">
    <property type="entry name" value="DinF-like"/>
</dbReference>
<feature type="transmembrane region" description="Helical" evidence="7">
    <location>
        <begin position="369"/>
        <end position="388"/>
    </location>
</feature>
<feature type="transmembrane region" description="Helical" evidence="7">
    <location>
        <begin position="549"/>
        <end position="571"/>
    </location>
</feature>
<evidence type="ECO:0000256" key="3">
    <source>
        <dbReference type="ARBA" id="ARBA00022692"/>
    </source>
</evidence>
<feature type="transmembrane region" description="Helical" evidence="7">
    <location>
        <begin position="152"/>
        <end position="171"/>
    </location>
</feature>
<sequence>MTYKPSTTIVLALLLSLSVAVLGSAFAPSNHNLPIVPRRTFSTQNTRYPVAKSSRDDVLGNDDNKENPQEDGVADPKETIRGGASTVSLPAKPPADPTFGDIRKFALPCLALWVSGPLLSLVDTSFVGLSGSAAESAKQLAALGPATTFFDGATYLFAFLNVATTNLYSSARARSGEQSDEAEGVVRTAARVARNCGIGLMIFLFVACRPLLKLYIGHEVEANPYLLDSAVDYVTIRALSMPTSLLLGVLQAALLGAKDSVTPLIAIVYSTAINLVGDFVLVNRLKMGLQGAAIATLVAQLAATAALVGPARKRLVRDHNLGIMKRAESVVSGKSFLAFAAPVLTLILGKLAAFGFMTNAAAGVPGQPIPLATHQIILSLFFFVSPFLEVISQTAQTFLPPYFAPVKDYVLSMQKRDPDYDVTKDSKVKPWLDKSMGVSTKLVRLGLLVATVVSSIASLVPAYFGNLISSDSTVQVAVKPLAKYLLAGCFLAAPVAVAEGILLAKRELKFLASVYLVSTALLPTALVWVKKIGGNVEQVWGCFAAFQLFRAICFVGRLYGGSLLAKLMALFQKKEIPPPKAVQPIRKAS</sequence>
<dbReference type="InterPro" id="IPR002528">
    <property type="entry name" value="MATE_fam"/>
</dbReference>
<evidence type="ECO:0000256" key="2">
    <source>
        <dbReference type="ARBA" id="ARBA00010199"/>
    </source>
</evidence>
<reference evidence="9" key="1">
    <citation type="submission" date="2020-06" db="EMBL/GenBank/DDBJ databases">
        <authorList>
            <consortium name="Plant Systems Biology data submission"/>
        </authorList>
    </citation>
    <scope>NUCLEOTIDE SEQUENCE</scope>
    <source>
        <strain evidence="9">D6</strain>
    </source>
</reference>
<feature type="region of interest" description="Disordered" evidence="6">
    <location>
        <begin position="46"/>
        <end position="92"/>
    </location>
</feature>
<gene>
    <name evidence="9" type="ORF">SEMRO_1554_G282070.1</name>
</gene>
<dbReference type="AlphaFoldDB" id="A0A9N8ET40"/>
<evidence type="ECO:0000256" key="4">
    <source>
        <dbReference type="ARBA" id="ARBA00022989"/>
    </source>
</evidence>
<keyword evidence="8" id="KW-0732">Signal</keyword>
<name>A0A9N8ET40_9STRA</name>
<evidence type="ECO:0000256" key="6">
    <source>
        <dbReference type="SAM" id="MobiDB-lite"/>
    </source>
</evidence>
<feature type="transmembrane region" description="Helical" evidence="7">
    <location>
        <begin position="288"/>
        <end position="308"/>
    </location>
</feature>
<dbReference type="PANTHER" id="PTHR42893">
    <property type="entry name" value="PROTEIN DETOXIFICATION 44, CHLOROPLASTIC-RELATED"/>
    <property type="match status" value="1"/>
</dbReference>
<dbReference type="EMBL" id="CAICTM010001552">
    <property type="protein sequence ID" value="CAB9524579.1"/>
    <property type="molecule type" value="Genomic_DNA"/>
</dbReference>
<comment type="similarity">
    <text evidence="2">Belongs to the multi antimicrobial extrusion (MATE) (TC 2.A.66.1) family.</text>
</comment>
<feature type="signal peptide" evidence="8">
    <location>
        <begin position="1"/>
        <end position="23"/>
    </location>
</feature>
<feature type="transmembrane region" description="Helical" evidence="7">
    <location>
        <begin position="236"/>
        <end position="257"/>
    </location>
</feature>
<feature type="transmembrane region" description="Helical" evidence="7">
    <location>
        <begin position="192"/>
        <end position="216"/>
    </location>
</feature>
<evidence type="ECO:0000256" key="7">
    <source>
        <dbReference type="SAM" id="Phobius"/>
    </source>
</evidence>
<feature type="transmembrane region" description="Helical" evidence="7">
    <location>
        <begin position="510"/>
        <end position="529"/>
    </location>
</feature>
<feature type="chain" id="PRO_5040215149" evidence="8">
    <location>
        <begin position="24"/>
        <end position="589"/>
    </location>
</feature>
<dbReference type="Pfam" id="PF01554">
    <property type="entry name" value="MatE"/>
    <property type="match status" value="1"/>
</dbReference>
<feature type="transmembrane region" description="Helical" evidence="7">
    <location>
        <begin position="484"/>
        <end position="503"/>
    </location>
</feature>
<dbReference type="Proteomes" id="UP001153069">
    <property type="component" value="Unassembled WGS sequence"/>
</dbReference>
<dbReference type="GO" id="GO:0042910">
    <property type="term" value="F:xenobiotic transmembrane transporter activity"/>
    <property type="evidence" value="ECO:0007669"/>
    <property type="project" value="InterPro"/>
</dbReference>
<feature type="transmembrane region" description="Helical" evidence="7">
    <location>
        <begin position="264"/>
        <end position="282"/>
    </location>
</feature>
<protein>
    <submittedName>
        <fullName evidence="9">Protein DETOXIFICATION</fullName>
    </submittedName>
</protein>
<feature type="compositionally biased region" description="Basic and acidic residues" evidence="6">
    <location>
        <begin position="53"/>
        <end position="80"/>
    </location>
</feature>
<keyword evidence="10" id="KW-1185">Reference proteome</keyword>
<accession>A0A9N8ET40</accession>
<dbReference type="GO" id="GO:0016020">
    <property type="term" value="C:membrane"/>
    <property type="evidence" value="ECO:0007669"/>
    <property type="project" value="UniProtKB-SubCell"/>
</dbReference>
<evidence type="ECO:0000256" key="8">
    <source>
        <dbReference type="SAM" id="SignalP"/>
    </source>
</evidence>